<comment type="caution">
    <text evidence="2">The sequence shown here is derived from an EMBL/GenBank/DDBJ whole genome shotgun (WGS) entry which is preliminary data.</text>
</comment>
<evidence type="ECO:0000313" key="3">
    <source>
        <dbReference type="Proteomes" id="UP000024635"/>
    </source>
</evidence>
<accession>A0A016SBT1</accession>
<reference evidence="3" key="1">
    <citation type="journal article" date="2015" name="Nat. Genet.">
        <title>The genome and transcriptome of the zoonotic hookworm Ancylostoma ceylanicum identify infection-specific gene families.</title>
        <authorList>
            <person name="Schwarz E.M."/>
            <person name="Hu Y."/>
            <person name="Antoshechkin I."/>
            <person name="Miller M.M."/>
            <person name="Sternberg P.W."/>
            <person name="Aroian R.V."/>
        </authorList>
    </citation>
    <scope>NUCLEOTIDE SEQUENCE</scope>
    <source>
        <strain evidence="3">HY135</strain>
    </source>
</reference>
<evidence type="ECO:0000256" key="1">
    <source>
        <dbReference type="SAM" id="Phobius"/>
    </source>
</evidence>
<dbReference type="Proteomes" id="UP000024635">
    <property type="component" value="Unassembled WGS sequence"/>
</dbReference>
<keyword evidence="1" id="KW-1133">Transmembrane helix</keyword>
<proteinExistence type="predicted"/>
<protein>
    <submittedName>
        <fullName evidence="2">Uncharacterized protein</fullName>
    </submittedName>
</protein>
<feature type="transmembrane region" description="Helical" evidence="1">
    <location>
        <begin position="41"/>
        <end position="66"/>
    </location>
</feature>
<keyword evidence="3" id="KW-1185">Reference proteome</keyword>
<keyword evidence="1" id="KW-0472">Membrane</keyword>
<gene>
    <name evidence="2" type="primary">Acey_s0253.g280</name>
    <name evidence="2" type="ORF">Y032_0253g280</name>
</gene>
<evidence type="ECO:0000313" key="2">
    <source>
        <dbReference type="EMBL" id="EYB88070.1"/>
    </source>
</evidence>
<name>A0A016SBT1_9BILA</name>
<dbReference type="EMBL" id="JARK01001589">
    <property type="protein sequence ID" value="EYB88070.1"/>
    <property type="molecule type" value="Genomic_DNA"/>
</dbReference>
<organism evidence="2 3">
    <name type="scientific">Ancylostoma ceylanicum</name>
    <dbReference type="NCBI Taxonomy" id="53326"/>
    <lineage>
        <taxon>Eukaryota</taxon>
        <taxon>Metazoa</taxon>
        <taxon>Ecdysozoa</taxon>
        <taxon>Nematoda</taxon>
        <taxon>Chromadorea</taxon>
        <taxon>Rhabditida</taxon>
        <taxon>Rhabditina</taxon>
        <taxon>Rhabditomorpha</taxon>
        <taxon>Strongyloidea</taxon>
        <taxon>Ancylostomatidae</taxon>
        <taxon>Ancylostomatinae</taxon>
        <taxon>Ancylostoma</taxon>
    </lineage>
</organism>
<keyword evidence="1" id="KW-0812">Transmembrane</keyword>
<dbReference type="AlphaFoldDB" id="A0A016SBT1"/>
<sequence>MFRVATVPSKSSNFVQYAKSQKMRVAINEHMIANLFQRASLISMISVVVLFLICVMCYCSVVSHIIRNKVTTIRSGCIAYYKASK</sequence>